<dbReference type="Pfam" id="PF12911">
    <property type="entry name" value="OppC_N"/>
    <property type="match status" value="1"/>
</dbReference>
<evidence type="ECO:0000259" key="8">
    <source>
        <dbReference type="PROSITE" id="PS50928"/>
    </source>
</evidence>
<keyword evidence="6 7" id="KW-0472">Membrane</keyword>
<keyword evidence="4 7" id="KW-0812">Transmembrane</keyword>
<dbReference type="GO" id="GO:0005886">
    <property type="term" value="C:plasma membrane"/>
    <property type="evidence" value="ECO:0007669"/>
    <property type="project" value="UniProtKB-SubCell"/>
</dbReference>
<dbReference type="InterPro" id="IPR000515">
    <property type="entry name" value="MetI-like"/>
</dbReference>
<comment type="similarity">
    <text evidence="7">Belongs to the binding-protein-dependent transport system permease family.</text>
</comment>
<keyword evidence="5 7" id="KW-1133">Transmembrane helix</keyword>
<reference evidence="9" key="1">
    <citation type="journal article" date="2020" name="mSystems">
        <title>Genome- and Community-Level Interaction Insights into Carbon Utilization and Element Cycling Functions of Hydrothermarchaeota in Hydrothermal Sediment.</title>
        <authorList>
            <person name="Zhou Z."/>
            <person name="Liu Y."/>
            <person name="Xu W."/>
            <person name="Pan J."/>
            <person name="Luo Z.H."/>
            <person name="Li M."/>
        </authorList>
    </citation>
    <scope>NUCLEOTIDE SEQUENCE [LARGE SCALE GENOMIC DNA]</scope>
    <source>
        <strain evidence="9">SpSt-966</strain>
    </source>
</reference>
<name>A0A7V3RFM6_9BACT</name>
<proteinExistence type="inferred from homology"/>
<dbReference type="InterPro" id="IPR035906">
    <property type="entry name" value="MetI-like_sf"/>
</dbReference>
<dbReference type="CDD" id="cd06261">
    <property type="entry name" value="TM_PBP2"/>
    <property type="match status" value="1"/>
</dbReference>
<comment type="caution">
    <text evidence="9">The sequence shown here is derived from an EMBL/GenBank/DDBJ whole genome shotgun (WGS) entry which is preliminary data.</text>
</comment>
<dbReference type="InterPro" id="IPR050366">
    <property type="entry name" value="BP-dependent_transpt_permease"/>
</dbReference>
<dbReference type="GO" id="GO:0055085">
    <property type="term" value="P:transmembrane transport"/>
    <property type="evidence" value="ECO:0007669"/>
    <property type="project" value="InterPro"/>
</dbReference>
<protein>
    <submittedName>
        <fullName evidence="9">ABC transporter permease</fullName>
    </submittedName>
</protein>
<sequence length="294" mass="32451">MEGFIKVVRKIFRNPVSFVGVLLVAFFIVIAVFAPLFAPPQYPSNPYMMPQSGLSAVPMPPSAQHIFGTTQGQYDIYYGVIWGTRTAFKVGIVVIGLALIIGIFIGTMAAYFGGWLDELLMRLTDIFLAFPFFVGVIVVITILGPGITNVMWALVIFYWMTYARLIRGSMLEIKENQYVMAAVALGTHGATIITRHLIPNSIFPVIIQASMDMATIPLTAAALSFLGLGAPVGYADWGQLVAFSRNWIITPSGGNPFTYWYTIFFPSITIVLYALGWNLLGDTLRDILDPRMLI</sequence>
<feature type="transmembrane region" description="Helical" evidence="7">
    <location>
        <begin position="16"/>
        <end position="38"/>
    </location>
</feature>
<dbReference type="EMBL" id="DTPE01000252">
    <property type="protein sequence ID" value="HGE75740.1"/>
    <property type="molecule type" value="Genomic_DNA"/>
</dbReference>
<dbReference type="SUPFAM" id="SSF161098">
    <property type="entry name" value="MetI-like"/>
    <property type="match status" value="1"/>
</dbReference>
<feature type="transmembrane region" description="Helical" evidence="7">
    <location>
        <begin position="90"/>
        <end position="114"/>
    </location>
</feature>
<dbReference type="InterPro" id="IPR025966">
    <property type="entry name" value="OppC_N"/>
</dbReference>
<keyword evidence="2 7" id="KW-0813">Transport</keyword>
<comment type="subcellular location">
    <subcellularLocation>
        <location evidence="1 7">Cell membrane</location>
        <topology evidence="1 7">Multi-pass membrane protein</topology>
    </subcellularLocation>
</comment>
<feature type="transmembrane region" description="Helical" evidence="7">
    <location>
        <begin position="258"/>
        <end position="280"/>
    </location>
</feature>
<evidence type="ECO:0000256" key="3">
    <source>
        <dbReference type="ARBA" id="ARBA00022475"/>
    </source>
</evidence>
<feature type="transmembrane region" description="Helical" evidence="7">
    <location>
        <begin position="126"/>
        <end position="144"/>
    </location>
</feature>
<evidence type="ECO:0000313" key="9">
    <source>
        <dbReference type="EMBL" id="HGE75740.1"/>
    </source>
</evidence>
<organism evidence="9">
    <name type="scientific">Mesoaciditoga lauensis</name>
    <dbReference type="NCBI Taxonomy" id="1495039"/>
    <lineage>
        <taxon>Bacteria</taxon>
        <taxon>Thermotogati</taxon>
        <taxon>Thermotogota</taxon>
        <taxon>Thermotogae</taxon>
        <taxon>Mesoaciditogales</taxon>
        <taxon>Mesoaciditogaceae</taxon>
        <taxon>Mesoaciditoga</taxon>
    </lineage>
</organism>
<feature type="transmembrane region" description="Helical" evidence="7">
    <location>
        <begin position="178"/>
        <end position="198"/>
    </location>
</feature>
<evidence type="ECO:0000256" key="6">
    <source>
        <dbReference type="ARBA" id="ARBA00023136"/>
    </source>
</evidence>
<keyword evidence="3" id="KW-1003">Cell membrane</keyword>
<feature type="transmembrane region" description="Helical" evidence="7">
    <location>
        <begin position="218"/>
        <end position="237"/>
    </location>
</feature>
<evidence type="ECO:0000256" key="4">
    <source>
        <dbReference type="ARBA" id="ARBA00022692"/>
    </source>
</evidence>
<evidence type="ECO:0000256" key="2">
    <source>
        <dbReference type="ARBA" id="ARBA00022448"/>
    </source>
</evidence>
<feature type="domain" description="ABC transmembrane type-1" evidence="8">
    <location>
        <begin position="84"/>
        <end position="281"/>
    </location>
</feature>
<dbReference type="Pfam" id="PF00528">
    <property type="entry name" value="BPD_transp_1"/>
    <property type="match status" value="1"/>
</dbReference>
<evidence type="ECO:0000256" key="7">
    <source>
        <dbReference type="RuleBase" id="RU363032"/>
    </source>
</evidence>
<accession>A0A7V3RFM6</accession>
<dbReference type="PROSITE" id="PS50928">
    <property type="entry name" value="ABC_TM1"/>
    <property type="match status" value="1"/>
</dbReference>
<dbReference type="Gene3D" id="1.10.3720.10">
    <property type="entry name" value="MetI-like"/>
    <property type="match status" value="1"/>
</dbReference>
<evidence type="ECO:0000256" key="1">
    <source>
        <dbReference type="ARBA" id="ARBA00004651"/>
    </source>
</evidence>
<dbReference type="PANTHER" id="PTHR43386:SF1">
    <property type="entry name" value="D,D-DIPEPTIDE TRANSPORT SYSTEM PERMEASE PROTEIN DDPC-RELATED"/>
    <property type="match status" value="1"/>
</dbReference>
<dbReference type="PANTHER" id="PTHR43386">
    <property type="entry name" value="OLIGOPEPTIDE TRANSPORT SYSTEM PERMEASE PROTEIN APPC"/>
    <property type="match status" value="1"/>
</dbReference>
<dbReference type="AlphaFoldDB" id="A0A7V3RFM6"/>
<evidence type="ECO:0000256" key="5">
    <source>
        <dbReference type="ARBA" id="ARBA00022989"/>
    </source>
</evidence>
<gene>
    <name evidence="9" type="ORF">ENX73_06425</name>
</gene>